<accession>B1Y083</accession>
<reference evidence="2 3" key="1">
    <citation type="submission" date="2008-03" db="EMBL/GenBank/DDBJ databases">
        <title>Complete sequence of Leptothrix cholodnii SP-6.</title>
        <authorList>
            <consortium name="US DOE Joint Genome Institute"/>
            <person name="Copeland A."/>
            <person name="Lucas S."/>
            <person name="Lapidus A."/>
            <person name="Glavina del Rio T."/>
            <person name="Dalin E."/>
            <person name="Tice H."/>
            <person name="Bruce D."/>
            <person name="Goodwin L."/>
            <person name="Pitluck S."/>
            <person name="Chertkov O."/>
            <person name="Brettin T."/>
            <person name="Detter J.C."/>
            <person name="Han C."/>
            <person name="Kuske C.R."/>
            <person name="Schmutz J."/>
            <person name="Larimer F."/>
            <person name="Land M."/>
            <person name="Hauser L."/>
            <person name="Kyrpides N."/>
            <person name="Lykidis A."/>
            <person name="Emerson D."/>
            <person name="Richardson P."/>
        </authorList>
    </citation>
    <scope>NUCLEOTIDE SEQUENCE [LARGE SCALE GENOMIC DNA]</scope>
    <source>
        <strain evidence="3">ATCC 51168 / LMG 8142 / SP-6</strain>
    </source>
</reference>
<feature type="transmembrane region" description="Helical" evidence="1">
    <location>
        <begin position="12"/>
        <end position="35"/>
    </location>
</feature>
<keyword evidence="1" id="KW-1133">Transmembrane helix</keyword>
<dbReference type="NCBIfam" id="TIGR02532">
    <property type="entry name" value="IV_pilin_GFxxxE"/>
    <property type="match status" value="1"/>
</dbReference>
<dbReference type="STRING" id="395495.Lcho_3104"/>
<evidence type="ECO:0000313" key="3">
    <source>
        <dbReference type="Proteomes" id="UP000001693"/>
    </source>
</evidence>
<name>B1Y083_LEPCP</name>
<dbReference type="EMBL" id="CP001013">
    <property type="protein sequence ID" value="ACB35364.1"/>
    <property type="molecule type" value="Genomic_DNA"/>
</dbReference>
<dbReference type="OrthoDB" id="9788802at2"/>
<dbReference type="SUPFAM" id="SSF54523">
    <property type="entry name" value="Pili subunits"/>
    <property type="match status" value="1"/>
</dbReference>
<dbReference type="RefSeq" id="WP_012348115.1">
    <property type="nucleotide sequence ID" value="NC_010524.1"/>
</dbReference>
<dbReference type="Gene3D" id="3.30.700.10">
    <property type="entry name" value="Glycoprotein, Type 4 Pilin"/>
    <property type="match status" value="1"/>
</dbReference>
<proteinExistence type="predicted"/>
<evidence type="ECO:0000256" key="1">
    <source>
        <dbReference type="SAM" id="Phobius"/>
    </source>
</evidence>
<dbReference type="PROSITE" id="PS00409">
    <property type="entry name" value="PROKAR_NTER_METHYL"/>
    <property type="match status" value="1"/>
</dbReference>
<dbReference type="KEGG" id="lch:Lcho_3104"/>
<dbReference type="InterPro" id="IPR012902">
    <property type="entry name" value="N_methyl_site"/>
</dbReference>
<dbReference type="AlphaFoldDB" id="B1Y083"/>
<keyword evidence="3" id="KW-1185">Reference proteome</keyword>
<protein>
    <recommendedName>
        <fullName evidence="4">MSHA biogenesis protein MshO</fullName>
    </recommendedName>
</protein>
<dbReference type="HOGENOM" id="CLU_080973_0_0_4"/>
<evidence type="ECO:0008006" key="4">
    <source>
        <dbReference type="Google" id="ProtNLM"/>
    </source>
</evidence>
<dbReference type="Proteomes" id="UP000001693">
    <property type="component" value="Chromosome"/>
</dbReference>
<gene>
    <name evidence="2" type="ordered locus">Lcho_3104</name>
</gene>
<dbReference type="eggNOG" id="COG2165">
    <property type="taxonomic scope" value="Bacteria"/>
</dbReference>
<evidence type="ECO:0000313" key="2">
    <source>
        <dbReference type="EMBL" id="ACB35364.1"/>
    </source>
</evidence>
<dbReference type="InterPro" id="IPR045584">
    <property type="entry name" value="Pilin-like"/>
</dbReference>
<dbReference type="Pfam" id="PF07963">
    <property type="entry name" value="N_methyl"/>
    <property type="match status" value="1"/>
</dbReference>
<organism evidence="2 3">
    <name type="scientific">Leptothrix cholodnii (strain ATCC 51168 / LMG 8142 / SP-6)</name>
    <name type="common">Leptothrix discophora (strain SP-6)</name>
    <dbReference type="NCBI Taxonomy" id="395495"/>
    <lineage>
        <taxon>Bacteria</taxon>
        <taxon>Pseudomonadati</taxon>
        <taxon>Pseudomonadota</taxon>
        <taxon>Betaproteobacteria</taxon>
        <taxon>Burkholderiales</taxon>
        <taxon>Sphaerotilaceae</taxon>
        <taxon>Leptothrix</taxon>
    </lineage>
</organism>
<keyword evidence="1" id="KW-0812">Transmembrane</keyword>
<keyword evidence="1" id="KW-0472">Membrane</keyword>
<sequence length="297" mass="31276" precursor="true">MRPETRLRSRGFTLVELILVIVIGGVLAATLTVFMRPALDSYLATRSRADLVAQADTALRRMVRDLRVAVPNSIRIPNSQCFELLPTASGGRYRMEPDTVNDSGPGCTPGADCSAPLDTTQPVTLFDVLTPLAATPAVGDAVVIGNQTPEQVYGGSNRATITQVSTPDARYGRHRIGIASTQFPSGYDGGRFVIVPAAQGPVFYVCSGADGSTDAQGNGRGTLVRLMGYGYNAGYPASCPSAATGHVLASHVLSCQFVHDPNQGATQQNGFVWLQLVLARAGEQTTLAFGAHVDNAP</sequence>